<dbReference type="Pfam" id="PF01012">
    <property type="entry name" value="ETF"/>
    <property type="match status" value="1"/>
</dbReference>
<dbReference type="PROSITE" id="PS00696">
    <property type="entry name" value="ETF_ALPHA"/>
    <property type="match status" value="1"/>
</dbReference>
<name>A0AAV5CG88_ELECO</name>
<dbReference type="InterPro" id="IPR029035">
    <property type="entry name" value="DHS-like_NAD/FAD-binding_dom"/>
</dbReference>
<comment type="similarity">
    <text evidence="2">Belongs to the ETF alpha-subunit/FixB family.</text>
</comment>
<evidence type="ECO:0000313" key="8">
    <source>
        <dbReference type="EMBL" id="GJM97170.1"/>
    </source>
</evidence>
<dbReference type="Pfam" id="PF00766">
    <property type="entry name" value="ETF_alpha"/>
    <property type="match status" value="1"/>
</dbReference>
<dbReference type="GO" id="GO:0005759">
    <property type="term" value="C:mitochondrial matrix"/>
    <property type="evidence" value="ECO:0007669"/>
    <property type="project" value="UniProtKB-SubCell"/>
</dbReference>
<dbReference type="AlphaFoldDB" id="A0AAV5CG88"/>
<evidence type="ECO:0000256" key="4">
    <source>
        <dbReference type="ARBA" id="ARBA00022630"/>
    </source>
</evidence>
<dbReference type="CDD" id="cd01715">
    <property type="entry name" value="ETF_alpha"/>
    <property type="match status" value="1"/>
</dbReference>
<evidence type="ECO:0000259" key="7">
    <source>
        <dbReference type="SMART" id="SM00893"/>
    </source>
</evidence>
<dbReference type="InterPro" id="IPR014729">
    <property type="entry name" value="Rossmann-like_a/b/a_fold"/>
</dbReference>
<feature type="domain" description="Electron transfer flavoprotein alpha/beta-subunit N-terminal" evidence="7">
    <location>
        <begin position="111"/>
        <end position="288"/>
    </location>
</feature>
<dbReference type="InterPro" id="IPR014731">
    <property type="entry name" value="ETF_asu_C"/>
</dbReference>
<comment type="subcellular location">
    <subcellularLocation>
        <location evidence="1">Mitochondrion matrix</location>
    </subcellularLocation>
</comment>
<organism evidence="8 9">
    <name type="scientific">Eleusine coracana subsp. coracana</name>
    <dbReference type="NCBI Taxonomy" id="191504"/>
    <lineage>
        <taxon>Eukaryota</taxon>
        <taxon>Viridiplantae</taxon>
        <taxon>Streptophyta</taxon>
        <taxon>Embryophyta</taxon>
        <taxon>Tracheophyta</taxon>
        <taxon>Spermatophyta</taxon>
        <taxon>Magnoliopsida</taxon>
        <taxon>Liliopsida</taxon>
        <taxon>Poales</taxon>
        <taxon>Poaceae</taxon>
        <taxon>PACMAD clade</taxon>
        <taxon>Chloridoideae</taxon>
        <taxon>Cynodonteae</taxon>
        <taxon>Eleusininae</taxon>
        <taxon>Eleusine</taxon>
    </lineage>
</organism>
<dbReference type="InterPro" id="IPR018206">
    <property type="entry name" value="ETF_asu_C_CS"/>
</dbReference>
<sequence>MVAGALRRCSVGGAGFRCGSRFFAQSLRRFVSLPTPCIQFSPPLCQFSPHSIINWVDSVLPKPSCVSCRTDHSSQSEIESPVLGLAADQAIRRLLQMRNFIGLGPFVQASTLVVAEHEGGLVKPSSLSALAAAEAVSKENKISVLLGGSGPALHKAAEHAASSHLLVSETPLHDHWLNLGQTYSVQFSKGGYSHVIASSTSFGKNLLPRAAALLDVSPVTDVTSITEERVFVRPIYAGNALCTVRYTGDDPCIMSIRSTSFSPTSEAMSETKVAPITQVDLSFLSEESLKSSWVNLTSQDTERPDLANARVVVTGGRGLKSAENFKLLEQLAEKLGAAVGATRAAVDAGFVPNDLQVGQTGKIVAPELYMAFGVSGAIQHLAGMRDSKVIVAVNKDADAPIFQAADYGLVADLFEVLDELLKKIPDKK</sequence>
<dbReference type="PANTHER" id="PTHR43153:SF1">
    <property type="entry name" value="ELECTRON TRANSFER FLAVOPROTEIN SUBUNIT ALPHA, MITOCHONDRIAL"/>
    <property type="match status" value="1"/>
</dbReference>
<dbReference type="GO" id="GO:0050660">
    <property type="term" value="F:flavin adenine dinucleotide binding"/>
    <property type="evidence" value="ECO:0007669"/>
    <property type="project" value="InterPro"/>
</dbReference>
<dbReference type="InterPro" id="IPR033947">
    <property type="entry name" value="ETF_alpha_N"/>
</dbReference>
<dbReference type="SMART" id="SM00893">
    <property type="entry name" value="ETF"/>
    <property type="match status" value="1"/>
</dbReference>
<dbReference type="PANTHER" id="PTHR43153">
    <property type="entry name" value="ELECTRON TRANSFER FLAVOPROTEIN ALPHA"/>
    <property type="match status" value="1"/>
</dbReference>
<proteinExistence type="inferred from homology"/>
<dbReference type="InterPro" id="IPR001308">
    <property type="entry name" value="ETF_a/FixB"/>
</dbReference>
<protein>
    <recommendedName>
        <fullName evidence="7">Electron transfer flavoprotein alpha/beta-subunit N-terminal domain-containing protein</fullName>
    </recommendedName>
</protein>
<reference evidence="8" key="2">
    <citation type="submission" date="2021-12" db="EMBL/GenBank/DDBJ databases">
        <title>Resequencing data analysis of finger millet.</title>
        <authorList>
            <person name="Hatakeyama M."/>
            <person name="Aluri S."/>
            <person name="Balachadran M.T."/>
            <person name="Sivarajan S.R."/>
            <person name="Poveda L."/>
            <person name="Shimizu-Inatsugi R."/>
            <person name="Schlapbach R."/>
            <person name="Sreeman S.M."/>
            <person name="Shimizu K.K."/>
        </authorList>
    </citation>
    <scope>NUCLEOTIDE SEQUENCE</scope>
</reference>
<dbReference type="InterPro" id="IPR014730">
    <property type="entry name" value="ETF_a/b_N"/>
</dbReference>
<dbReference type="EMBL" id="BQKI01000006">
    <property type="protein sequence ID" value="GJM97170.1"/>
    <property type="molecule type" value="Genomic_DNA"/>
</dbReference>
<gene>
    <name evidence="8" type="primary">ga14075</name>
    <name evidence="8" type="ORF">PR202_ga14075</name>
</gene>
<dbReference type="SUPFAM" id="SSF52402">
    <property type="entry name" value="Adenine nucleotide alpha hydrolases-like"/>
    <property type="match status" value="1"/>
</dbReference>
<dbReference type="Gene3D" id="3.40.50.1220">
    <property type="entry name" value="TPP-binding domain"/>
    <property type="match status" value="1"/>
</dbReference>
<keyword evidence="4" id="KW-0285">Flavoprotein</keyword>
<dbReference type="FunFam" id="3.40.50.1220:FF:000001">
    <property type="entry name" value="Electron transfer flavoprotein, alpha subunit"/>
    <property type="match status" value="1"/>
</dbReference>
<accession>A0AAV5CG88</accession>
<evidence type="ECO:0000256" key="1">
    <source>
        <dbReference type="ARBA" id="ARBA00004305"/>
    </source>
</evidence>
<dbReference type="GO" id="GO:0033539">
    <property type="term" value="P:fatty acid beta-oxidation using acyl-CoA dehydrogenase"/>
    <property type="evidence" value="ECO:0007669"/>
    <property type="project" value="TreeGrafter"/>
</dbReference>
<dbReference type="Gene3D" id="3.40.50.620">
    <property type="entry name" value="HUPs"/>
    <property type="match status" value="1"/>
</dbReference>
<reference evidence="8" key="1">
    <citation type="journal article" date="2018" name="DNA Res.">
        <title>Multiple hybrid de novo genome assembly of finger millet, an orphan allotetraploid crop.</title>
        <authorList>
            <person name="Hatakeyama M."/>
            <person name="Aluri S."/>
            <person name="Balachadran M.T."/>
            <person name="Sivarajan S.R."/>
            <person name="Patrignani A."/>
            <person name="Gruter S."/>
            <person name="Poveda L."/>
            <person name="Shimizu-Inatsugi R."/>
            <person name="Baeten J."/>
            <person name="Francoijs K.J."/>
            <person name="Nataraja K.N."/>
            <person name="Reddy Y.A.N."/>
            <person name="Phadnis S."/>
            <person name="Ravikumar R.L."/>
            <person name="Schlapbach R."/>
            <person name="Sreeman S.M."/>
            <person name="Shimizu K.K."/>
        </authorList>
    </citation>
    <scope>NUCLEOTIDE SEQUENCE</scope>
</reference>
<dbReference type="SUPFAM" id="SSF52467">
    <property type="entry name" value="DHS-like NAD/FAD-binding domain"/>
    <property type="match status" value="1"/>
</dbReference>
<evidence type="ECO:0000256" key="6">
    <source>
        <dbReference type="ARBA" id="ARBA00022982"/>
    </source>
</evidence>
<keyword evidence="3" id="KW-0813">Transport</keyword>
<evidence type="ECO:0000256" key="2">
    <source>
        <dbReference type="ARBA" id="ARBA00005817"/>
    </source>
</evidence>
<keyword evidence="6" id="KW-0249">Electron transport</keyword>
<keyword evidence="5" id="KW-0274">FAD</keyword>
<dbReference type="GO" id="GO:0009055">
    <property type="term" value="F:electron transfer activity"/>
    <property type="evidence" value="ECO:0007669"/>
    <property type="project" value="InterPro"/>
</dbReference>
<comment type="caution">
    <text evidence="8">The sequence shown here is derived from an EMBL/GenBank/DDBJ whole genome shotgun (WGS) entry which is preliminary data.</text>
</comment>
<evidence type="ECO:0000313" key="9">
    <source>
        <dbReference type="Proteomes" id="UP001054889"/>
    </source>
</evidence>
<evidence type="ECO:0000256" key="5">
    <source>
        <dbReference type="ARBA" id="ARBA00022827"/>
    </source>
</evidence>
<keyword evidence="9" id="KW-1185">Reference proteome</keyword>
<dbReference type="Proteomes" id="UP001054889">
    <property type="component" value="Unassembled WGS sequence"/>
</dbReference>
<evidence type="ECO:0000256" key="3">
    <source>
        <dbReference type="ARBA" id="ARBA00022448"/>
    </source>
</evidence>